<dbReference type="GO" id="GO:0045087">
    <property type="term" value="P:innate immune response"/>
    <property type="evidence" value="ECO:0007669"/>
    <property type="project" value="UniProtKB-KW"/>
</dbReference>
<evidence type="ECO:0000256" key="2">
    <source>
        <dbReference type="ARBA" id="ARBA00022525"/>
    </source>
</evidence>
<dbReference type="PROSITE" id="PS50240">
    <property type="entry name" value="TRYPSIN_DOM"/>
    <property type="match status" value="1"/>
</dbReference>
<dbReference type="SUPFAM" id="SSF50494">
    <property type="entry name" value="Trypsin-like serine proteases"/>
    <property type="match status" value="1"/>
</dbReference>
<dbReference type="GO" id="GO:0004252">
    <property type="term" value="F:serine-type endopeptidase activity"/>
    <property type="evidence" value="ECO:0007669"/>
    <property type="project" value="InterPro"/>
</dbReference>
<feature type="signal peptide" evidence="10">
    <location>
        <begin position="1"/>
        <end position="20"/>
    </location>
</feature>
<keyword evidence="9 12" id="KW-0645">Protease</keyword>
<keyword evidence="5" id="KW-0391">Immunity</keyword>
<evidence type="ECO:0000313" key="12">
    <source>
        <dbReference type="EMBL" id="CAG6447595.1"/>
    </source>
</evidence>
<accession>A0A8D8A1F7</accession>
<dbReference type="PROSITE" id="PS00134">
    <property type="entry name" value="TRYPSIN_HIS"/>
    <property type="match status" value="1"/>
</dbReference>
<dbReference type="InterPro" id="IPR018114">
    <property type="entry name" value="TRYPSIN_HIS"/>
</dbReference>
<dbReference type="FunFam" id="2.40.10.10:FF:000054">
    <property type="entry name" value="Complement C1r subcomponent"/>
    <property type="match status" value="1"/>
</dbReference>
<dbReference type="FunFam" id="2.40.10.10:FF:000028">
    <property type="entry name" value="Serine protease easter"/>
    <property type="match status" value="1"/>
</dbReference>
<evidence type="ECO:0000256" key="4">
    <source>
        <dbReference type="ARBA" id="ARBA00022729"/>
    </source>
</evidence>
<dbReference type="Gene3D" id="2.40.10.10">
    <property type="entry name" value="Trypsin-like serine proteases"/>
    <property type="match status" value="1"/>
</dbReference>
<dbReference type="CDD" id="cd00190">
    <property type="entry name" value="Tryp_SPc"/>
    <property type="match status" value="1"/>
</dbReference>
<dbReference type="GO" id="GO:0005576">
    <property type="term" value="C:extracellular region"/>
    <property type="evidence" value="ECO:0007669"/>
    <property type="project" value="UniProtKB-SubCell"/>
</dbReference>
<organism evidence="12">
    <name type="scientific">Culex pipiens</name>
    <name type="common">House mosquito</name>
    <dbReference type="NCBI Taxonomy" id="7175"/>
    <lineage>
        <taxon>Eukaryota</taxon>
        <taxon>Metazoa</taxon>
        <taxon>Ecdysozoa</taxon>
        <taxon>Arthropoda</taxon>
        <taxon>Hexapoda</taxon>
        <taxon>Insecta</taxon>
        <taxon>Pterygota</taxon>
        <taxon>Neoptera</taxon>
        <taxon>Endopterygota</taxon>
        <taxon>Diptera</taxon>
        <taxon>Nematocera</taxon>
        <taxon>Culicoidea</taxon>
        <taxon>Culicidae</taxon>
        <taxon>Culicinae</taxon>
        <taxon>Culicini</taxon>
        <taxon>Culex</taxon>
        <taxon>Culex</taxon>
    </lineage>
</organism>
<evidence type="ECO:0000256" key="8">
    <source>
        <dbReference type="ARBA" id="ARBA00024195"/>
    </source>
</evidence>
<feature type="chain" id="PRO_5034992045" evidence="10">
    <location>
        <begin position="21"/>
        <end position="314"/>
    </location>
</feature>
<evidence type="ECO:0000259" key="11">
    <source>
        <dbReference type="PROSITE" id="PS50240"/>
    </source>
</evidence>
<evidence type="ECO:0000256" key="5">
    <source>
        <dbReference type="ARBA" id="ARBA00022859"/>
    </source>
</evidence>
<reference evidence="12" key="1">
    <citation type="submission" date="2021-05" db="EMBL/GenBank/DDBJ databases">
        <authorList>
            <person name="Alioto T."/>
            <person name="Alioto T."/>
            <person name="Gomez Garrido J."/>
        </authorList>
    </citation>
    <scope>NUCLEOTIDE SEQUENCE</scope>
</reference>
<feature type="domain" description="Peptidase S1" evidence="11">
    <location>
        <begin position="65"/>
        <end position="301"/>
    </location>
</feature>
<dbReference type="PRINTS" id="PR00722">
    <property type="entry name" value="CHYMOTRYPSIN"/>
</dbReference>
<dbReference type="InterPro" id="IPR043504">
    <property type="entry name" value="Peptidase_S1_PA_chymotrypsin"/>
</dbReference>
<dbReference type="PANTHER" id="PTHR24252:SF7">
    <property type="entry name" value="HYALIN"/>
    <property type="match status" value="1"/>
</dbReference>
<keyword evidence="3" id="KW-0399">Innate immunity</keyword>
<dbReference type="InterPro" id="IPR009003">
    <property type="entry name" value="Peptidase_S1_PA"/>
</dbReference>
<evidence type="ECO:0000256" key="7">
    <source>
        <dbReference type="ARBA" id="ARBA00023180"/>
    </source>
</evidence>
<dbReference type="SMART" id="SM00020">
    <property type="entry name" value="Tryp_SPc"/>
    <property type="match status" value="1"/>
</dbReference>
<keyword evidence="9" id="KW-0720">Serine protease</keyword>
<dbReference type="InterPro" id="IPR001314">
    <property type="entry name" value="Peptidase_S1A"/>
</dbReference>
<name>A0A8D8A1F7_CULPI</name>
<protein>
    <submittedName>
        <fullName evidence="12">Serine protease snake</fullName>
    </submittedName>
</protein>
<keyword evidence="4 10" id="KW-0732">Signal</keyword>
<comment type="subcellular location">
    <subcellularLocation>
        <location evidence="1">Secreted</location>
    </subcellularLocation>
</comment>
<evidence type="ECO:0000256" key="6">
    <source>
        <dbReference type="ARBA" id="ARBA00023157"/>
    </source>
</evidence>
<proteinExistence type="inferred from homology"/>
<evidence type="ECO:0000256" key="9">
    <source>
        <dbReference type="RuleBase" id="RU363034"/>
    </source>
</evidence>
<dbReference type="InterPro" id="IPR001254">
    <property type="entry name" value="Trypsin_dom"/>
</dbReference>
<dbReference type="PROSITE" id="PS00135">
    <property type="entry name" value="TRYPSIN_SER"/>
    <property type="match status" value="1"/>
</dbReference>
<evidence type="ECO:0000256" key="1">
    <source>
        <dbReference type="ARBA" id="ARBA00004613"/>
    </source>
</evidence>
<evidence type="ECO:0000256" key="10">
    <source>
        <dbReference type="SAM" id="SignalP"/>
    </source>
</evidence>
<dbReference type="GO" id="GO:0006508">
    <property type="term" value="P:proteolysis"/>
    <property type="evidence" value="ECO:0007669"/>
    <property type="project" value="UniProtKB-KW"/>
</dbReference>
<sequence length="314" mass="34485">MLKLLLLAATVLLNGRVSVALRVSELKCQQYLEQNSRRTMGAALTLNPDIFVVTTVNCSDSVDLIVNGEEADRGEFPHQALLGYSDGGDGYEFRCGGSLISDRFVLTAAHCGTPRVVRLGEHSLSDEEDEEDFEVGAFYKHPGYTVKASYNDIALVKLVRGVDFYNFVRPACLWTSTELNISTVIATGFGHTKFAGSGSNVLMKVRLTFMPKASCQEKFEFDRRFKQGVLDGQLCVGSQKDGKDTCQGDSGGPIQTVTDPKTCMYHIVGVTSVGTSCGAGKAENIYTQVASYLDWIEDTVWPGQRELYEDDDEY</sequence>
<keyword evidence="2" id="KW-0964">Secreted</keyword>
<keyword evidence="9" id="KW-0378">Hydrolase</keyword>
<dbReference type="Pfam" id="PF00089">
    <property type="entry name" value="Trypsin"/>
    <property type="match status" value="1"/>
</dbReference>
<comment type="similarity">
    <text evidence="8">Belongs to the peptidase S1 family. CLIP subfamily.</text>
</comment>
<keyword evidence="6" id="KW-1015">Disulfide bond</keyword>
<dbReference type="EMBL" id="HBUE01009435">
    <property type="protein sequence ID" value="CAG6447595.1"/>
    <property type="molecule type" value="Transcribed_RNA"/>
</dbReference>
<evidence type="ECO:0000256" key="3">
    <source>
        <dbReference type="ARBA" id="ARBA00022588"/>
    </source>
</evidence>
<dbReference type="PANTHER" id="PTHR24252">
    <property type="entry name" value="ACROSIN-RELATED"/>
    <property type="match status" value="1"/>
</dbReference>
<dbReference type="InterPro" id="IPR033116">
    <property type="entry name" value="TRYPSIN_SER"/>
</dbReference>
<keyword evidence="7" id="KW-0325">Glycoprotein</keyword>
<dbReference type="AlphaFoldDB" id="A0A8D8A1F7"/>